<evidence type="ECO:0000259" key="1">
    <source>
        <dbReference type="Pfam" id="PF01521"/>
    </source>
</evidence>
<gene>
    <name evidence="2" type="ORF">DFQ59_102306</name>
</gene>
<comment type="caution">
    <text evidence="2">The sequence shown here is derived from an EMBL/GenBank/DDBJ whole genome shotgun (WGS) entry which is preliminary data.</text>
</comment>
<dbReference type="EMBL" id="QPJY01000002">
    <property type="protein sequence ID" value="RCX31957.1"/>
    <property type="molecule type" value="Genomic_DNA"/>
</dbReference>
<dbReference type="InterPro" id="IPR000361">
    <property type="entry name" value="ATAP_core_dom"/>
</dbReference>
<dbReference type="RefSeq" id="WP_114278786.1">
    <property type="nucleotide sequence ID" value="NZ_QPJY01000002.1"/>
</dbReference>
<sequence length="111" mass="12302">MFKITERAAEQVRRSMEQGEIDGLALRVAVRTLPDGGFDYGLGFDAPAADDLRISSQGVEILINPALREMLEGTVMDFVELESGEMSFIFLNPNDPNYIPPKEADVEVPQE</sequence>
<feature type="domain" description="Core" evidence="1">
    <location>
        <begin position="2"/>
        <end position="93"/>
    </location>
</feature>
<keyword evidence="3" id="KW-1185">Reference proteome</keyword>
<dbReference type="Gene3D" id="2.60.300.12">
    <property type="entry name" value="HesB-like domain"/>
    <property type="match status" value="1"/>
</dbReference>
<dbReference type="Proteomes" id="UP000252707">
    <property type="component" value="Unassembled WGS sequence"/>
</dbReference>
<protein>
    <submittedName>
        <fullName evidence="2">Iron-sulfur cluster assembly protein</fullName>
    </submittedName>
</protein>
<accession>A0A369CHL5</accession>
<dbReference type="OrthoDB" id="9795497at2"/>
<organism evidence="2 3">
    <name type="scientific">Thioalbus denitrificans</name>
    <dbReference type="NCBI Taxonomy" id="547122"/>
    <lineage>
        <taxon>Bacteria</taxon>
        <taxon>Pseudomonadati</taxon>
        <taxon>Pseudomonadota</taxon>
        <taxon>Gammaproteobacteria</taxon>
        <taxon>Chromatiales</taxon>
        <taxon>Ectothiorhodospiraceae</taxon>
        <taxon>Thioalbus</taxon>
    </lineage>
</organism>
<proteinExistence type="predicted"/>
<evidence type="ECO:0000313" key="3">
    <source>
        <dbReference type="Proteomes" id="UP000252707"/>
    </source>
</evidence>
<dbReference type="AlphaFoldDB" id="A0A369CHL5"/>
<reference evidence="2 3" key="1">
    <citation type="submission" date="2018-07" db="EMBL/GenBank/DDBJ databases">
        <title>Genomic Encyclopedia of Type Strains, Phase IV (KMG-IV): sequencing the most valuable type-strain genomes for metagenomic binning, comparative biology and taxonomic classification.</title>
        <authorList>
            <person name="Goeker M."/>
        </authorList>
    </citation>
    <scope>NUCLEOTIDE SEQUENCE [LARGE SCALE GENOMIC DNA]</scope>
    <source>
        <strain evidence="2 3">DSM 26407</strain>
    </source>
</reference>
<dbReference type="Pfam" id="PF01521">
    <property type="entry name" value="Fe-S_biosyn"/>
    <property type="match status" value="1"/>
</dbReference>
<dbReference type="InterPro" id="IPR035903">
    <property type="entry name" value="HesB-like_dom_sf"/>
</dbReference>
<dbReference type="SUPFAM" id="SSF89360">
    <property type="entry name" value="HesB-like domain"/>
    <property type="match status" value="1"/>
</dbReference>
<evidence type="ECO:0000313" key="2">
    <source>
        <dbReference type="EMBL" id="RCX31957.1"/>
    </source>
</evidence>
<name>A0A369CHL5_9GAMM</name>